<name>A0A2H0NJR7_9BACT</name>
<proteinExistence type="predicted"/>
<reference evidence="1 2" key="1">
    <citation type="submission" date="2017-09" db="EMBL/GenBank/DDBJ databases">
        <title>Depth-based differentiation of microbial function through sediment-hosted aquifers and enrichment of novel symbionts in the deep terrestrial subsurface.</title>
        <authorList>
            <person name="Probst A.J."/>
            <person name="Ladd B."/>
            <person name="Jarett J.K."/>
            <person name="Geller-Mcgrath D.E."/>
            <person name="Sieber C.M."/>
            <person name="Emerson J.B."/>
            <person name="Anantharaman K."/>
            <person name="Thomas B.C."/>
            <person name="Malmstrom R."/>
            <person name="Stieglmeier M."/>
            <person name="Klingl A."/>
            <person name="Woyke T."/>
            <person name="Ryan C.M."/>
            <person name="Banfield J.F."/>
        </authorList>
    </citation>
    <scope>NUCLEOTIDE SEQUENCE [LARGE SCALE GENOMIC DNA]</scope>
    <source>
        <strain evidence="1">CG11_big_fil_rev_8_21_14_0_20_37_11</strain>
    </source>
</reference>
<accession>A0A2H0NJR7</accession>
<sequence length="78" mass="8901">MTASHTAKSRKDKGIPMTVTIRSNTINGKVIIARNPIPMDCHSFWVRISFFRNILRGKNFKTRRPIISDDTNENNISA</sequence>
<organism evidence="1 2">
    <name type="scientific">Candidatus Gottesmanbacteria bacterium CG11_big_fil_rev_8_21_14_0_20_37_11</name>
    <dbReference type="NCBI Taxonomy" id="1974575"/>
    <lineage>
        <taxon>Bacteria</taxon>
        <taxon>Candidatus Gottesmaniibacteriota</taxon>
    </lineage>
</organism>
<dbReference type="AlphaFoldDB" id="A0A2H0NJR7"/>
<protein>
    <submittedName>
        <fullName evidence="1">Uncharacterized protein</fullName>
    </submittedName>
</protein>
<gene>
    <name evidence="1" type="ORF">COV53_02940</name>
</gene>
<dbReference type="Proteomes" id="UP000230707">
    <property type="component" value="Unassembled WGS sequence"/>
</dbReference>
<dbReference type="EMBL" id="PCWS01000067">
    <property type="protein sequence ID" value="PIR08455.1"/>
    <property type="molecule type" value="Genomic_DNA"/>
</dbReference>
<evidence type="ECO:0000313" key="2">
    <source>
        <dbReference type="Proteomes" id="UP000230707"/>
    </source>
</evidence>
<comment type="caution">
    <text evidence="1">The sequence shown here is derived from an EMBL/GenBank/DDBJ whole genome shotgun (WGS) entry which is preliminary data.</text>
</comment>
<evidence type="ECO:0000313" key="1">
    <source>
        <dbReference type="EMBL" id="PIR08455.1"/>
    </source>
</evidence>